<dbReference type="InterPro" id="IPR029044">
    <property type="entry name" value="Nucleotide-diphossugar_trans"/>
</dbReference>
<evidence type="ECO:0000256" key="1">
    <source>
        <dbReference type="ARBA" id="ARBA00022741"/>
    </source>
</evidence>
<evidence type="ECO:0000256" key="2">
    <source>
        <dbReference type="ARBA" id="ARBA00023134"/>
    </source>
</evidence>
<dbReference type="Pfam" id="PF00350">
    <property type="entry name" value="Dynamin_N"/>
    <property type="match status" value="1"/>
</dbReference>
<proteinExistence type="predicted"/>
<feature type="compositionally biased region" description="Basic and acidic residues" evidence="3">
    <location>
        <begin position="365"/>
        <end position="378"/>
    </location>
</feature>
<dbReference type="OrthoDB" id="38531at2759"/>
<protein>
    <recommendedName>
        <fullName evidence="5">Dynamin-type G domain-containing protein</fullName>
    </recommendedName>
</protein>
<feature type="transmembrane region" description="Helical" evidence="4">
    <location>
        <begin position="1001"/>
        <end position="1024"/>
    </location>
</feature>
<keyword evidence="4" id="KW-0472">Membrane</keyword>
<accession>A0A8H7THB0</accession>
<reference evidence="6" key="1">
    <citation type="submission" date="2021-02" db="EMBL/GenBank/DDBJ databases">
        <title>Genome sequence Cadophora malorum strain M34.</title>
        <authorList>
            <person name="Stefanovic E."/>
            <person name="Vu D."/>
            <person name="Scully C."/>
            <person name="Dijksterhuis J."/>
            <person name="Roader J."/>
            <person name="Houbraken J."/>
        </authorList>
    </citation>
    <scope>NUCLEOTIDE SEQUENCE</scope>
    <source>
        <strain evidence="6">M34</strain>
    </source>
</reference>
<dbReference type="InterPro" id="IPR030381">
    <property type="entry name" value="G_DYNAMIN_dom"/>
</dbReference>
<dbReference type="InterPro" id="IPR001173">
    <property type="entry name" value="Glyco_trans_2-like"/>
</dbReference>
<dbReference type="Pfam" id="PF01031">
    <property type="entry name" value="Dynamin_M"/>
    <property type="match status" value="1"/>
</dbReference>
<dbReference type="SUPFAM" id="SSF53448">
    <property type="entry name" value="Nucleotide-diphospho-sugar transferases"/>
    <property type="match status" value="1"/>
</dbReference>
<dbReference type="PANTHER" id="PTHR35408:SF3">
    <property type="entry name" value="GLYCOSYLTRANSFERASE 2-LIKE DOMAIN-CONTAINING PROTEIN"/>
    <property type="match status" value="1"/>
</dbReference>
<feature type="domain" description="Dynamin-type G" evidence="5">
    <location>
        <begin position="35"/>
        <end position="341"/>
    </location>
</feature>
<feature type="transmembrane region" description="Helical" evidence="4">
    <location>
        <begin position="849"/>
        <end position="869"/>
    </location>
</feature>
<dbReference type="PRINTS" id="PR00195">
    <property type="entry name" value="DYNAMIN"/>
</dbReference>
<dbReference type="InterPro" id="IPR001401">
    <property type="entry name" value="Dynamin_GTPase"/>
</dbReference>
<dbReference type="PROSITE" id="PS51718">
    <property type="entry name" value="G_DYNAMIN_2"/>
    <property type="match status" value="1"/>
</dbReference>
<dbReference type="InterPro" id="IPR000375">
    <property type="entry name" value="Dynamin_stalk"/>
</dbReference>
<evidence type="ECO:0000313" key="7">
    <source>
        <dbReference type="Proteomes" id="UP000664132"/>
    </source>
</evidence>
<name>A0A8H7THB0_9HELO</name>
<dbReference type="Gene3D" id="3.90.550.10">
    <property type="entry name" value="Spore Coat Polysaccharide Biosynthesis Protein SpsA, Chain A"/>
    <property type="match status" value="1"/>
</dbReference>
<dbReference type="CDD" id="cd08771">
    <property type="entry name" value="DLP_1"/>
    <property type="match status" value="1"/>
</dbReference>
<evidence type="ECO:0000259" key="5">
    <source>
        <dbReference type="PROSITE" id="PS51718"/>
    </source>
</evidence>
<dbReference type="Gene3D" id="3.40.50.300">
    <property type="entry name" value="P-loop containing nucleotide triphosphate hydrolases"/>
    <property type="match status" value="1"/>
</dbReference>
<dbReference type="EMBL" id="JAFJYH010000106">
    <property type="protein sequence ID" value="KAG4419431.1"/>
    <property type="molecule type" value="Genomic_DNA"/>
</dbReference>
<keyword evidence="7" id="KW-1185">Reference proteome</keyword>
<evidence type="ECO:0000313" key="6">
    <source>
        <dbReference type="EMBL" id="KAG4419431.1"/>
    </source>
</evidence>
<keyword evidence="4" id="KW-0812">Transmembrane</keyword>
<dbReference type="Pfam" id="PF13632">
    <property type="entry name" value="Glyco_trans_2_3"/>
    <property type="match status" value="1"/>
</dbReference>
<keyword evidence="4" id="KW-1133">Transmembrane helix</keyword>
<keyword evidence="1" id="KW-0547">Nucleotide-binding</keyword>
<dbReference type="GO" id="GO:0003924">
    <property type="term" value="F:GTPase activity"/>
    <property type="evidence" value="ECO:0007669"/>
    <property type="project" value="InterPro"/>
</dbReference>
<feature type="transmembrane region" description="Helical" evidence="4">
    <location>
        <begin position="881"/>
        <end position="901"/>
    </location>
</feature>
<sequence>MVERGLQSYAQQPSLDSGRAQDIFDRLSKLATQQPLTISRIVIVGDQTSGKTSIFEALTGLSPPNTQRTSTRFVTHVRLHHCPGEKTSAHAYLIPGKSLAGNEAVIEHIASFKASHEGPKFTGLDFARILEYASDHLGLSKHPAEDDESVDTEEHVSDSTLHVNITGPDFHNLNIFDLPGLMHSTTRYHEQEDVAIVRSIITELISHPQTIILAVADATNSISNQEVFELARGVDPEGLRTLGVLTKCDAIQPGDEKRVMMIALNKLEYLPHGWVLVKNRSTKQLQQDVSIHQRDKDERDFFTKPPWSSLSQSRLGIDCLRGLINDLVGNMVHQEYNNLLETFHDLSEVAYPRQLTEPAPAPTTERGEKRGSQFAHDKSTRGITEGIEDLEAGPSTKRPRVLINACTVMLTTCVVMTLLGLGGRQLAQEIAIDHDWSRLALLVTAPLQVFVSLSLINSIVQLLGPVNQMKKNSRFFSAVPTKRLERRNGPLPHVTVQCPVYKEGLEAVIVPTVKSVQIAIAHYESLGGTASIVVNDDGMQILPPNEAQERREFYEKHNVGWIARPKHNPDGEGLARFNRRGKFKKASNMNFGLAISIKVEEKLLEVERDLLWTYRDEEKAYYECLKQVLEEGKGVAWAAGNIRIGDYILLIDSDTRVPVECMIDAVSEMEGSQNVAILQFPSGVMNVTTSFFENGITFFTNLIYTAIRYAVSAGDVSPFVGHNAFLRWQAVQEISFFEKDEEDGPLIEKFWSESHVSEDFDISLRLQTQGWLIRLGGYCGGDFKEGVSLTVYDELSRWEKYAYGCNELLFHPIKYWPIRGPLTPLFKKFITSNMPVGSKVTIMSYIGTYYAIGYAWIGTVLNYFLMGWMNGFLDHFYMDSWRVWVALIVVFSGLGNLALAMVRYRGEGKDLLGELWTCFRWVPLLFVFLGGISIHVSQALLCHMFSIDMSWGATAKEVEDTSFYIELPLIIKRFKGTFCFTIIMTTIMICGVYVFPPLWRINTLIAIFPLACIVFSHFFLPILLNPALMKFTW</sequence>
<dbReference type="AlphaFoldDB" id="A0A8H7THB0"/>
<dbReference type="Proteomes" id="UP000664132">
    <property type="component" value="Unassembled WGS sequence"/>
</dbReference>
<evidence type="ECO:0000256" key="4">
    <source>
        <dbReference type="SAM" id="Phobius"/>
    </source>
</evidence>
<evidence type="ECO:0000256" key="3">
    <source>
        <dbReference type="SAM" id="MobiDB-lite"/>
    </source>
</evidence>
<keyword evidence="2" id="KW-0342">GTP-binding</keyword>
<gene>
    <name evidence="6" type="ORF">IFR04_007482</name>
</gene>
<dbReference type="InterPro" id="IPR045063">
    <property type="entry name" value="Dynamin_N"/>
</dbReference>
<feature type="transmembrane region" description="Helical" evidence="4">
    <location>
        <begin position="921"/>
        <end position="941"/>
    </location>
</feature>
<feature type="region of interest" description="Disordered" evidence="3">
    <location>
        <begin position="357"/>
        <end position="378"/>
    </location>
</feature>
<feature type="transmembrane region" description="Helical" evidence="4">
    <location>
        <begin position="977"/>
        <end position="995"/>
    </location>
</feature>
<dbReference type="InterPro" id="IPR022812">
    <property type="entry name" value="Dynamin"/>
</dbReference>
<dbReference type="PANTHER" id="PTHR35408">
    <property type="entry name" value="CHROMOSOME 15, WHOLE GENOME SHOTGUN SEQUENCE"/>
    <property type="match status" value="1"/>
</dbReference>
<dbReference type="InterPro" id="IPR027417">
    <property type="entry name" value="P-loop_NTPase"/>
</dbReference>
<organism evidence="6 7">
    <name type="scientific">Cadophora malorum</name>
    <dbReference type="NCBI Taxonomy" id="108018"/>
    <lineage>
        <taxon>Eukaryota</taxon>
        <taxon>Fungi</taxon>
        <taxon>Dikarya</taxon>
        <taxon>Ascomycota</taxon>
        <taxon>Pezizomycotina</taxon>
        <taxon>Leotiomycetes</taxon>
        <taxon>Helotiales</taxon>
        <taxon>Ploettnerulaceae</taxon>
        <taxon>Cadophora</taxon>
    </lineage>
</organism>
<comment type="caution">
    <text evidence="6">The sequence shown here is derived from an EMBL/GenBank/DDBJ whole genome shotgun (WGS) entry which is preliminary data.</text>
</comment>
<dbReference type="GO" id="GO:0005525">
    <property type="term" value="F:GTP binding"/>
    <property type="evidence" value="ECO:0007669"/>
    <property type="project" value="InterPro"/>
</dbReference>
<dbReference type="SUPFAM" id="SSF52540">
    <property type="entry name" value="P-loop containing nucleoside triphosphate hydrolases"/>
    <property type="match status" value="1"/>
</dbReference>
<dbReference type="SMART" id="SM00053">
    <property type="entry name" value="DYNc"/>
    <property type="match status" value="1"/>
</dbReference>